<keyword evidence="2" id="KW-1185">Reference proteome</keyword>
<dbReference type="Proteomes" id="UP000001861">
    <property type="component" value="Unassembled WGS sequence"/>
</dbReference>
<dbReference type="HOGENOM" id="CLU_3191291_0_0_1"/>
<gene>
    <name evidence="1" type="ORF">CC1G_14127</name>
</gene>
<evidence type="ECO:0000313" key="1">
    <source>
        <dbReference type="EMBL" id="EFI28100.1"/>
    </source>
</evidence>
<dbReference type="EMBL" id="AACS02000003">
    <property type="protein sequence ID" value="EFI28100.1"/>
    <property type="molecule type" value="Genomic_DNA"/>
</dbReference>
<dbReference type="KEGG" id="cci:CC1G_14127"/>
<dbReference type="VEuPathDB" id="FungiDB:CC1G_14127"/>
<name>D6RLB2_COPC7</name>
<organism evidence="1 2">
    <name type="scientific">Coprinopsis cinerea (strain Okayama-7 / 130 / ATCC MYA-4618 / FGSC 9003)</name>
    <name type="common">Inky cap fungus</name>
    <name type="synonym">Hormographiella aspergillata</name>
    <dbReference type="NCBI Taxonomy" id="240176"/>
    <lineage>
        <taxon>Eukaryota</taxon>
        <taxon>Fungi</taxon>
        <taxon>Dikarya</taxon>
        <taxon>Basidiomycota</taxon>
        <taxon>Agaricomycotina</taxon>
        <taxon>Agaricomycetes</taxon>
        <taxon>Agaricomycetidae</taxon>
        <taxon>Agaricales</taxon>
        <taxon>Agaricineae</taxon>
        <taxon>Psathyrellaceae</taxon>
        <taxon>Coprinopsis</taxon>
    </lineage>
</organism>
<dbReference type="RefSeq" id="XP_002911594.1">
    <property type="nucleotide sequence ID" value="XM_002911548.1"/>
</dbReference>
<comment type="caution">
    <text evidence="1">The sequence shown here is derived from an EMBL/GenBank/DDBJ whole genome shotgun (WGS) entry which is preliminary data.</text>
</comment>
<dbReference type="AlphaFoldDB" id="D6RLB2"/>
<reference evidence="1 2" key="1">
    <citation type="journal article" date="2010" name="Proc. Natl. Acad. Sci. U.S.A.">
        <title>Insights into evolution of multicellular fungi from the assembled chromosomes of the mushroom Coprinopsis cinerea (Coprinus cinereus).</title>
        <authorList>
            <person name="Stajich J.E."/>
            <person name="Wilke S.K."/>
            <person name="Ahren D."/>
            <person name="Au C.H."/>
            <person name="Birren B.W."/>
            <person name="Borodovsky M."/>
            <person name="Burns C."/>
            <person name="Canback B."/>
            <person name="Casselton L.A."/>
            <person name="Cheng C.K."/>
            <person name="Deng J."/>
            <person name="Dietrich F.S."/>
            <person name="Fargo D.C."/>
            <person name="Farman M.L."/>
            <person name="Gathman A.C."/>
            <person name="Goldberg J."/>
            <person name="Guigo R."/>
            <person name="Hoegger P.J."/>
            <person name="Hooker J.B."/>
            <person name="Huggins A."/>
            <person name="James T.Y."/>
            <person name="Kamada T."/>
            <person name="Kilaru S."/>
            <person name="Kodira C."/>
            <person name="Kues U."/>
            <person name="Kupfer D."/>
            <person name="Kwan H.S."/>
            <person name="Lomsadze A."/>
            <person name="Li W."/>
            <person name="Lilly W.W."/>
            <person name="Ma L.J."/>
            <person name="Mackey A.J."/>
            <person name="Manning G."/>
            <person name="Martin F."/>
            <person name="Muraguchi H."/>
            <person name="Natvig D.O."/>
            <person name="Palmerini H."/>
            <person name="Ramesh M.A."/>
            <person name="Rehmeyer C.J."/>
            <person name="Roe B.A."/>
            <person name="Shenoy N."/>
            <person name="Stanke M."/>
            <person name="Ter-Hovhannisyan V."/>
            <person name="Tunlid A."/>
            <person name="Velagapudi R."/>
            <person name="Vision T.J."/>
            <person name="Zeng Q."/>
            <person name="Zolan M.E."/>
            <person name="Pukkila P.J."/>
        </authorList>
    </citation>
    <scope>NUCLEOTIDE SEQUENCE [LARGE SCALE GENOMIC DNA]</scope>
    <source>
        <strain evidence="2">Okayama-7 / 130 / ATCC MYA-4618 / FGSC 9003</strain>
    </source>
</reference>
<accession>D6RLB2</accession>
<sequence length="46" mass="5156">MDVSVPALDNRCTPSFEPRGLYYLEKCLTRLPTADLDIATARLTDL</sequence>
<protein>
    <submittedName>
        <fullName evidence="1">Uncharacterized protein</fullName>
    </submittedName>
</protein>
<evidence type="ECO:0000313" key="2">
    <source>
        <dbReference type="Proteomes" id="UP000001861"/>
    </source>
</evidence>
<dbReference type="GeneID" id="9379739"/>
<proteinExistence type="predicted"/>
<dbReference type="InParanoid" id="D6RLB2"/>